<dbReference type="EMBL" id="LXQA010025141">
    <property type="protein sequence ID" value="MCH93521.1"/>
    <property type="molecule type" value="Genomic_DNA"/>
</dbReference>
<dbReference type="InterPro" id="IPR001584">
    <property type="entry name" value="Integrase_cat-core"/>
</dbReference>
<dbReference type="PANTHER" id="PTHR47266">
    <property type="entry name" value="ENDONUCLEASE-RELATED"/>
    <property type="match status" value="1"/>
</dbReference>
<dbReference type="Proteomes" id="UP000265520">
    <property type="component" value="Unassembled WGS sequence"/>
</dbReference>
<dbReference type="AlphaFoldDB" id="A0A392N1B6"/>
<reference evidence="2 3" key="1">
    <citation type="journal article" date="2018" name="Front. Plant Sci.">
        <title>Red Clover (Trifolium pratense) and Zigzag Clover (T. medium) - A Picture of Genomic Similarities and Differences.</title>
        <authorList>
            <person name="Dluhosova J."/>
            <person name="Istvanek J."/>
            <person name="Nedelnik J."/>
            <person name="Repkova J."/>
        </authorList>
    </citation>
    <scope>NUCLEOTIDE SEQUENCE [LARGE SCALE GENOMIC DNA]</scope>
    <source>
        <strain evidence="3">cv. 10/8</strain>
        <tissue evidence="2">Leaf</tissue>
    </source>
</reference>
<dbReference type="InterPro" id="IPR036397">
    <property type="entry name" value="RNaseH_sf"/>
</dbReference>
<dbReference type="GO" id="GO:0003676">
    <property type="term" value="F:nucleic acid binding"/>
    <property type="evidence" value="ECO:0007669"/>
    <property type="project" value="InterPro"/>
</dbReference>
<dbReference type="PROSITE" id="PS50994">
    <property type="entry name" value="INTEGRASE"/>
    <property type="match status" value="1"/>
</dbReference>
<sequence length="302" mass="34697">AKYNVKHKVATPYHPQTSGQVEVSNRQLKQILEKTVSSSRKDWSMKLDDTLWAYRTAFKTHLGFSPYQLVYGKACHLPVELEHKTYWAMKFLNFDAGLAGEKRLLKLNELEEWRLQAYENAVIYKARTKKYHDKGLVQKAFQKGQQVLLFNSRLKLFPGKLKSHWSGPFIIKEVFPHGAIKIFPPGEEDKAFKVNGQRLKIYKGGEVDRHKLWTLNERCLGVNPREETYGAQAPQDAQKVGFDADWRASAQRMAPGARKGLEKAVDADCGAPARTVAPQRQLVLKEKKSSDFEDFFFFLIHN</sequence>
<dbReference type="SUPFAM" id="SSF53098">
    <property type="entry name" value="Ribonuclease H-like"/>
    <property type="match status" value="1"/>
</dbReference>
<dbReference type="GO" id="GO:0015074">
    <property type="term" value="P:DNA integration"/>
    <property type="evidence" value="ECO:0007669"/>
    <property type="project" value="InterPro"/>
</dbReference>
<proteinExistence type="predicted"/>
<evidence type="ECO:0000313" key="2">
    <source>
        <dbReference type="EMBL" id="MCH93521.1"/>
    </source>
</evidence>
<accession>A0A392N1B6</accession>
<comment type="caution">
    <text evidence="2">The sequence shown here is derived from an EMBL/GenBank/DDBJ whole genome shotgun (WGS) entry which is preliminary data.</text>
</comment>
<keyword evidence="3" id="KW-1185">Reference proteome</keyword>
<protein>
    <submittedName>
        <fullName evidence="2">Protein NYNRIN-like</fullName>
    </submittedName>
</protein>
<feature type="non-terminal residue" evidence="2">
    <location>
        <position position="1"/>
    </location>
</feature>
<dbReference type="InterPro" id="IPR012337">
    <property type="entry name" value="RNaseH-like_sf"/>
</dbReference>
<name>A0A392N1B6_9FABA</name>
<organism evidence="2 3">
    <name type="scientific">Trifolium medium</name>
    <dbReference type="NCBI Taxonomy" id="97028"/>
    <lineage>
        <taxon>Eukaryota</taxon>
        <taxon>Viridiplantae</taxon>
        <taxon>Streptophyta</taxon>
        <taxon>Embryophyta</taxon>
        <taxon>Tracheophyta</taxon>
        <taxon>Spermatophyta</taxon>
        <taxon>Magnoliopsida</taxon>
        <taxon>eudicotyledons</taxon>
        <taxon>Gunneridae</taxon>
        <taxon>Pentapetalae</taxon>
        <taxon>rosids</taxon>
        <taxon>fabids</taxon>
        <taxon>Fabales</taxon>
        <taxon>Fabaceae</taxon>
        <taxon>Papilionoideae</taxon>
        <taxon>50 kb inversion clade</taxon>
        <taxon>NPAAA clade</taxon>
        <taxon>Hologalegina</taxon>
        <taxon>IRL clade</taxon>
        <taxon>Trifolieae</taxon>
        <taxon>Trifolium</taxon>
    </lineage>
</organism>
<feature type="domain" description="Integrase catalytic" evidence="1">
    <location>
        <begin position="1"/>
        <end position="74"/>
    </location>
</feature>
<evidence type="ECO:0000313" key="3">
    <source>
        <dbReference type="Proteomes" id="UP000265520"/>
    </source>
</evidence>
<evidence type="ECO:0000259" key="1">
    <source>
        <dbReference type="PROSITE" id="PS50994"/>
    </source>
</evidence>
<dbReference type="Gene3D" id="3.30.420.10">
    <property type="entry name" value="Ribonuclease H-like superfamily/Ribonuclease H"/>
    <property type="match status" value="1"/>
</dbReference>
<dbReference type="InterPro" id="IPR052160">
    <property type="entry name" value="Gypsy_RT_Integrase-like"/>
</dbReference>
<gene>
    <name evidence="2" type="ORF">A2U01_0014473</name>
</gene>